<feature type="domain" description="Transposase IS200-like" evidence="4">
    <location>
        <begin position="9"/>
        <end position="119"/>
    </location>
</feature>
<evidence type="ECO:0000259" key="4">
    <source>
        <dbReference type="SMART" id="SM01321"/>
    </source>
</evidence>
<name>A0A4U9CY58_RAOTE</name>
<dbReference type="SMART" id="SM01321">
    <property type="entry name" value="Y1_Tnp"/>
    <property type="match status" value="1"/>
</dbReference>
<evidence type="ECO:0000313" key="5">
    <source>
        <dbReference type="EMBL" id="VTN10261.1"/>
    </source>
</evidence>
<dbReference type="PANTHER" id="PTHR36966:SF1">
    <property type="entry name" value="REP-ASSOCIATED TYROSINE TRANSPOSASE"/>
    <property type="match status" value="1"/>
</dbReference>
<dbReference type="InterPro" id="IPR002686">
    <property type="entry name" value="Transposase_17"/>
</dbReference>
<dbReference type="InterPro" id="IPR036515">
    <property type="entry name" value="Transposase_17_sf"/>
</dbReference>
<protein>
    <submittedName>
        <fullName evidence="5">Transposase and inactivated derivatives</fullName>
    </submittedName>
</protein>
<keyword evidence="2" id="KW-0238">DNA-binding</keyword>
<dbReference type="Proteomes" id="UP000339249">
    <property type="component" value="Unassembled WGS sequence"/>
</dbReference>
<dbReference type="AlphaFoldDB" id="A0A4U9CY58"/>
<dbReference type="InterPro" id="IPR052715">
    <property type="entry name" value="RAYT_transposase"/>
</dbReference>
<organism evidence="5 6">
    <name type="scientific">Raoultella terrigena</name>
    <name type="common">Klebsiella terrigena</name>
    <dbReference type="NCBI Taxonomy" id="577"/>
    <lineage>
        <taxon>Bacteria</taxon>
        <taxon>Pseudomonadati</taxon>
        <taxon>Pseudomonadota</taxon>
        <taxon>Gammaproteobacteria</taxon>
        <taxon>Enterobacterales</taxon>
        <taxon>Enterobacteriaceae</taxon>
        <taxon>Klebsiella/Raoultella group</taxon>
        <taxon>Raoultella</taxon>
    </lineage>
</organism>
<dbReference type="GO" id="GO:0006313">
    <property type="term" value="P:DNA transposition"/>
    <property type="evidence" value="ECO:0007669"/>
    <property type="project" value="InterPro"/>
</dbReference>
<dbReference type="Gene3D" id="3.30.70.1290">
    <property type="entry name" value="Transposase IS200-like"/>
    <property type="match status" value="1"/>
</dbReference>
<sequence>MVAYRRNYIHGATWFFTVNLRSRKSALLTQQVAALRHAIMTVKRQKPFYIDAWVVLPEHLHCIWTLPDNDGDFSGRWRDIKGGFSRTLSQNNVWQPRFWEHTIRNQQDYRRHVDYIYMNPFKHGWVKQIQDWPFSTFHRDVRRGLYPAHWSGEVDDFTCGER</sequence>
<evidence type="ECO:0000256" key="2">
    <source>
        <dbReference type="ARBA" id="ARBA00023125"/>
    </source>
</evidence>
<accession>A0A4U9CY58</accession>
<proteinExistence type="inferred from homology"/>
<dbReference type="RefSeq" id="WP_143992055.1">
    <property type="nucleotide sequence ID" value="NZ_JBFPGJ010000008.1"/>
</dbReference>
<evidence type="ECO:0000313" key="6">
    <source>
        <dbReference type="Proteomes" id="UP000339249"/>
    </source>
</evidence>
<keyword evidence="1" id="KW-0815">Transposition</keyword>
<dbReference type="GO" id="GO:0004803">
    <property type="term" value="F:transposase activity"/>
    <property type="evidence" value="ECO:0007669"/>
    <property type="project" value="InterPro"/>
</dbReference>
<gene>
    <name evidence="5" type="ORF">NCTC9185_02180</name>
</gene>
<comment type="similarity">
    <text evidence="3">Belongs to the transposase 17 family. RAYT subfamily.</text>
</comment>
<evidence type="ECO:0000256" key="1">
    <source>
        <dbReference type="ARBA" id="ARBA00022578"/>
    </source>
</evidence>
<dbReference type="NCBIfam" id="NF047646">
    <property type="entry name" value="REP_Tyr_transpos"/>
    <property type="match status" value="1"/>
</dbReference>
<dbReference type="PANTHER" id="PTHR36966">
    <property type="entry name" value="REP-ASSOCIATED TYROSINE TRANSPOSASE"/>
    <property type="match status" value="1"/>
</dbReference>
<reference evidence="5 6" key="1">
    <citation type="submission" date="2019-04" db="EMBL/GenBank/DDBJ databases">
        <authorList>
            <consortium name="Pathogen Informatics"/>
        </authorList>
    </citation>
    <scope>NUCLEOTIDE SEQUENCE [LARGE SCALE GENOMIC DNA]</scope>
    <source>
        <strain evidence="5 6">NCTC9185</strain>
    </source>
</reference>
<dbReference type="EMBL" id="CABDVU010000001">
    <property type="protein sequence ID" value="VTN10261.1"/>
    <property type="molecule type" value="Genomic_DNA"/>
</dbReference>
<dbReference type="FunFam" id="3.30.70.1290:FF:000001">
    <property type="entry name" value="REP-associated tyrosine transposase"/>
    <property type="match status" value="1"/>
</dbReference>
<dbReference type="SUPFAM" id="SSF143422">
    <property type="entry name" value="Transposase IS200-like"/>
    <property type="match status" value="1"/>
</dbReference>
<dbReference type="GO" id="GO:0043565">
    <property type="term" value="F:sequence-specific DNA binding"/>
    <property type="evidence" value="ECO:0007669"/>
    <property type="project" value="TreeGrafter"/>
</dbReference>
<evidence type="ECO:0000256" key="3">
    <source>
        <dbReference type="ARBA" id="ARBA00061320"/>
    </source>
</evidence>